<organism evidence="3 4">
    <name type="scientific">Coniochaeta ligniaria NRRL 30616</name>
    <dbReference type="NCBI Taxonomy" id="1408157"/>
    <lineage>
        <taxon>Eukaryota</taxon>
        <taxon>Fungi</taxon>
        <taxon>Dikarya</taxon>
        <taxon>Ascomycota</taxon>
        <taxon>Pezizomycotina</taxon>
        <taxon>Sordariomycetes</taxon>
        <taxon>Sordariomycetidae</taxon>
        <taxon>Coniochaetales</taxon>
        <taxon>Coniochaetaceae</taxon>
        <taxon>Coniochaeta</taxon>
    </lineage>
</organism>
<dbReference type="AlphaFoldDB" id="A0A1J7IRD4"/>
<proteinExistence type="predicted"/>
<evidence type="ECO:0000259" key="2">
    <source>
        <dbReference type="Pfam" id="PF09792"/>
    </source>
</evidence>
<evidence type="ECO:0000256" key="1">
    <source>
        <dbReference type="SAM" id="SignalP"/>
    </source>
</evidence>
<feature type="signal peptide" evidence="1">
    <location>
        <begin position="1"/>
        <end position="25"/>
    </location>
</feature>
<dbReference type="EMBL" id="KV875106">
    <property type="protein sequence ID" value="OIW23657.1"/>
    <property type="molecule type" value="Genomic_DNA"/>
</dbReference>
<dbReference type="InterPro" id="IPR018620">
    <property type="entry name" value="Ubiquitin3-bd_protein_But2_C"/>
</dbReference>
<accession>A0A1J7IRD4</accession>
<dbReference type="Proteomes" id="UP000182658">
    <property type="component" value="Unassembled WGS sequence"/>
</dbReference>
<dbReference type="Pfam" id="PF09792">
    <property type="entry name" value="But2"/>
    <property type="match status" value="1"/>
</dbReference>
<evidence type="ECO:0000313" key="3">
    <source>
        <dbReference type="EMBL" id="OIW23657.1"/>
    </source>
</evidence>
<name>A0A1J7IRD4_9PEZI</name>
<dbReference type="InParanoid" id="A0A1J7IRD4"/>
<protein>
    <recommendedName>
        <fullName evidence="2">Ubiquitin 3 binding protein But2 C-terminal domain-containing protein</fullName>
    </recommendedName>
</protein>
<evidence type="ECO:0000313" key="4">
    <source>
        <dbReference type="Proteomes" id="UP000182658"/>
    </source>
</evidence>
<sequence length="401" mass="44186">MHYQPYQPRMEKILFTLLWSLSVSSVQQSEYVEQTPTTEELCCFHLEAHTTDAGMPGFILGLPAELQATGARHCLDIETSLLVDSEGRSSPLFQLSTWAEVQIYDTVYGRTQHGFAIEATDEENAYLVYDGRPDFVLQQGSAYGLHSSHGGGTMASEASIAVVRLFLRDQSTQCRTIRRKVKPEEVTRDIPRLAGREMKSRAVFTESMDASPDVVSSTLTCDVSASEQSLVPAALFVGPVNGTAYNPTPSFTADISSKLRTIFQFDVSDISPAPYSNRSSSRICGLQFRLPVCTQLPDGYPCYQFSGMEQEAVQRSGLRFSFAEGSAQLTSWSTQPLIQVWPGEDTIVGTFDCGELVRRTRGEKLVISWLAESVNGFVLHFLQAGVGRYKDGVGVFVVSCT</sequence>
<keyword evidence="4" id="KW-1185">Reference proteome</keyword>
<gene>
    <name evidence="3" type="ORF">CONLIGDRAFT_138015</name>
</gene>
<reference evidence="3 4" key="1">
    <citation type="submission" date="2016-10" db="EMBL/GenBank/DDBJ databases">
        <title>Draft genome sequence of Coniochaeta ligniaria NRRL30616, a lignocellulolytic fungus for bioabatement of inhibitors in plant biomass hydrolysates.</title>
        <authorList>
            <consortium name="DOE Joint Genome Institute"/>
            <person name="Jimenez D.J."/>
            <person name="Hector R.E."/>
            <person name="Riley R."/>
            <person name="Sun H."/>
            <person name="Grigoriev I.V."/>
            <person name="Van Elsas J.D."/>
            <person name="Nichols N.N."/>
        </authorList>
    </citation>
    <scope>NUCLEOTIDE SEQUENCE [LARGE SCALE GENOMIC DNA]</scope>
    <source>
        <strain evidence="3 4">NRRL 30616</strain>
    </source>
</reference>
<keyword evidence="1" id="KW-0732">Signal</keyword>
<dbReference type="OrthoDB" id="4657524at2759"/>
<feature type="domain" description="Ubiquitin 3 binding protein But2 C-terminal" evidence="2">
    <location>
        <begin position="246"/>
        <end position="360"/>
    </location>
</feature>
<dbReference type="STRING" id="1408157.A0A1J7IRD4"/>
<feature type="chain" id="PRO_5013199114" description="Ubiquitin 3 binding protein But2 C-terminal domain-containing protein" evidence="1">
    <location>
        <begin position="26"/>
        <end position="401"/>
    </location>
</feature>